<organism evidence="3 4">
    <name type="scientific">Parendozoicomonas callyspongiae</name>
    <dbReference type="NCBI Taxonomy" id="2942213"/>
    <lineage>
        <taxon>Bacteria</taxon>
        <taxon>Pseudomonadati</taxon>
        <taxon>Pseudomonadota</taxon>
        <taxon>Gammaproteobacteria</taxon>
        <taxon>Oceanospirillales</taxon>
        <taxon>Endozoicomonadaceae</taxon>
        <taxon>Parendozoicomonas</taxon>
    </lineage>
</organism>
<evidence type="ECO:0000313" key="4">
    <source>
        <dbReference type="Proteomes" id="UP001203338"/>
    </source>
</evidence>
<dbReference type="EMBL" id="JAMFLX010000006">
    <property type="protein sequence ID" value="MCL6269549.1"/>
    <property type="molecule type" value="Genomic_DNA"/>
</dbReference>
<gene>
    <name evidence="3" type="ORF">M3P05_06290</name>
</gene>
<keyword evidence="3" id="KW-0969">Cilium</keyword>
<keyword evidence="4" id="KW-1185">Reference proteome</keyword>
<dbReference type="RefSeq" id="WP_249698591.1">
    <property type="nucleotide sequence ID" value="NZ_JAMFLX010000006.1"/>
</dbReference>
<accession>A0ABT0PDW5</accession>
<evidence type="ECO:0000256" key="1">
    <source>
        <dbReference type="ARBA" id="ARBA00009677"/>
    </source>
</evidence>
<sequence length="142" mass="15515">MSFQGLYALSSQSMFVQDVRINTVAGNLVNADVAASSENQVYQTQDVVLGPARVGTLFSASGSSALFGVMVNEIIRSDKPVNVRYQPDHPMADKDGRVFYPAIDRAEQMANMMSAARSFDTAVSLFSTGRQMQDRLIDLINL</sequence>
<comment type="caution">
    <text evidence="3">The sequence shown here is derived from an EMBL/GenBank/DDBJ whole genome shotgun (WGS) entry which is preliminary data.</text>
</comment>
<proteinExistence type="inferred from homology"/>
<evidence type="ECO:0000259" key="2">
    <source>
        <dbReference type="Pfam" id="PF06429"/>
    </source>
</evidence>
<dbReference type="Pfam" id="PF06429">
    <property type="entry name" value="Flg_bbr_C"/>
    <property type="match status" value="1"/>
</dbReference>
<keyword evidence="3" id="KW-0282">Flagellum</keyword>
<evidence type="ECO:0000313" key="3">
    <source>
        <dbReference type="EMBL" id="MCL6269549.1"/>
    </source>
</evidence>
<dbReference type="Proteomes" id="UP001203338">
    <property type="component" value="Unassembled WGS sequence"/>
</dbReference>
<comment type="similarity">
    <text evidence="1">Belongs to the flagella basal body rod proteins family.</text>
</comment>
<feature type="domain" description="Flagellar basal-body/hook protein C-terminal" evidence="2">
    <location>
        <begin position="106"/>
        <end position="139"/>
    </location>
</feature>
<name>A0ABT0PDW5_9GAMM</name>
<protein>
    <submittedName>
        <fullName evidence="3">Flagellar basal body rod protein FlgC</fullName>
    </submittedName>
</protein>
<reference evidence="3 4" key="1">
    <citation type="submission" date="2022-05" db="EMBL/GenBank/DDBJ databases">
        <authorList>
            <person name="Park J.-S."/>
        </authorList>
    </citation>
    <scope>NUCLEOTIDE SEQUENCE [LARGE SCALE GENOMIC DNA]</scope>
    <source>
        <strain evidence="3 4">2012CJ34-2</strain>
    </source>
</reference>
<keyword evidence="3" id="KW-0966">Cell projection</keyword>
<dbReference type="InterPro" id="IPR010930">
    <property type="entry name" value="Flg_bb/hook_C_dom"/>
</dbReference>